<dbReference type="Gene3D" id="1.20.1530.20">
    <property type="match status" value="1"/>
</dbReference>
<keyword evidence="3" id="KW-0813">Transport</keyword>
<feature type="domain" description="Cation/H+ exchanger transmembrane" evidence="9">
    <location>
        <begin position="15"/>
        <end position="372"/>
    </location>
</feature>
<evidence type="ECO:0000256" key="2">
    <source>
        <dbReference type="ARBA" id="ARBA00005551"/>
    </source>
</evidence>
<evidence type="ECO:0000313" key="11">
    <source>
        <dbReference type="Proteomes" id="UP000196778"/>
    </source>
</evidence>
<protein>
    <submittedName>
        <fullName evidence="10">Sodium/hydrogen exchanger family protein</fullName>
    </submittedName>
</protein>
<feature type="transmembrane region" description="Helical" evidence="8">
    <location>
        <begin position="150"/>
        <end position="174"/>
    </location>
</feature>
<feature type="transmembrane region" description="Helical" evidence="8">
    <location>
        <begin position="89"/>
        <end position="113"/>
    </location>
</feature>
<name>A0A1R4KAY5_9MICO</name>
<dbReference type="OrthoDB" id="3294398at2"/>
<dbReference type="GO" id="GO:0016020">
    <property type="term" value="C:membrane"/>
    <property type="evidence" value="ECO:0007669"/>
    <property type="project" value="UniProtKB-SubCell"/>
</dbReference>
<feature type="transmembrane region" description="Helical" evidence="8">
    <location>
        <begin position="180"/>
        <end position="204"/>
    </location>
</feature>
<feature type="compositionally biased region" description="Basic and acidic residues" evidence="7">
    <location>
        <begin position="521"/>
        <end position="532"/>
    </location>
</feature>
<evidence type="ECO:0000259" key="9">
    <source>
        <dbReference type="Pfam" id="PF00999"/>
    </source>
</evidence>
<feature type="compositionally biased region" description="Low complexity" evidence="7">
    <location>
        <begin position="498"/>
        <end position="520"/>
    </location>
</feature>
<evidence type="ECO:0000256" key="6">
    <source>
        <dbReference type="ARBA" id="ARBA00023136"/>
    </source>
</evidence>
<evidence type="ECO:0000256" key="4">
    <source>
        <dbReference type="ARBA" id="ARBA00022692"/>
    </source>
</evidence>
<dbReference type="RefSeq" id="WP_087138519.1">
    <property type="nucleotide sequence ID" value="NZ_FUKR01000073.1"/>
</dbReference>
<feature type="transmembrane region" description="Helical" evidence="8">
    <location>
        <begin position="58"/>
        <end position="77"/>
    </location>
</feature>
<dbReference type="InterPro" id="IPR006153">
    <property type="entry name" value="Cation/H_exchanger_TM"/>
</dbReference>
<keyword evidence="4 8" id="KW-0812">Transmembrane</keyword>
<sequence>MAHGEELIVLGALFVFAYILGRLGKLIGLPAIPIYMLVGLMVSPHSGWFPFSVESSHIELMAVIGLILLLFSLGLEFDQDEFFGNAGRLLLSGGSYILLNMAVGLGFGFALGWGSKEALIVAGITATSSSAIVTKLLIELKRLTNPETPMILGITVVEDVFIAIYLAIVGVVLSGETEPWPVVLKLVVAFAFIVAMFAIARVGGRVVSRLLRTRDDELFTILFFGLAVLFGGIGEQLGVTDAIGAFLIGLVIGATRYRNRIETIAVPLRDVFGAFFFLNFGLGLDVSTFGSVLVPVILAVLMTVVLNVVAGQFVAWLNGFDPVAGINTTVILQNRGEFALILATIAATAGLDERIQPFAGLYVLIMAIAGPIVAAQSERISAVLLRRPRGAPTGSVRVAVATSSIPVTPAPGGGVGGDGVDEERPGGVSEPRAPGAGPAVHGVVPDDDATRPTPILSSRRGAPATPDEPGQGAADGSGGATEADDPAEATRPPRPIRDAAASSPGAAAAAPAADGSAPDGRAADRAAGRDSGGDSVGGSRTGDDAAEERRRRSEAVERAMREAFDDETGR</sequence>
<feature type="transmembrane region" description="Helical" evidence="8">
    <location>
        <begin position="296"/>
        <end position="320"/>
    </location>
</feature>
<accession>A0A1R4KAY5</accession>
<dbReference type="PANTHER" id="PTHR42751">
    <property type="entry name" value="SODIUM/HYDROGEN EXCHANGER FAMILY/TRKA DOMAIN PROTEIN"/>
    <property type="match status" value="1"/>
</dbReference>
<evidence type="ECO:0000256" key="5">
    <source>
        <dbReference type="ARBA" id="ARBA00022989"/>
    </source>
</evidence>
<feature type="transmembrane region" description="Helical" evidence="8">
    <location>
        <begin position="7"/>
        <end position="38"/>
    </location>
</feature>
<comment type="subcellular location">
    <subcellularLocation>
        <location evidence="1">Membrane</location>
        <topology evidence="1">Multi-pass membrane protein</topology>
    </subcellularLocation>
</comment>
<evidence type="ECO:0000256" key="3">
    <source>
        <dbReference type="ARBA" id="ARBA00022448"/>
    </source>
</evidence>
<organism evidence="10 11">
    <name type="scientific">Mycetocola reblochoni REB411</name>
    <dbReference type="NCBI Taxonomy" id="1255698"/>
    <lineage>
        <taxon>Bacteria</taxon>
        <taxon>Bacillati</taxon>
        <taxon>Actinomycetota</taxon>
        <taxon>Actinomycetes</taxon>
        <taxon>Micrococcales</taxon>
        <taxon>Microbacteriaceae</taxon>
        <taxon>Mycetocola</taxon>
    </lineage>
</organism>
<dbReference type="PANTHER" id="PTHR42751:SF4">
    <property type="entry name" value="K(+)_H(+) ANTIPORTER SUBUNIT KHTU"/>
    <property type="match status" value="1"/>
</dbReference>
<keyword evidence="5 8" id="KW-1133">Transmembrane helix</keyword>
<reference evidence="11" key="1">
    <citation type="submission" date="2017-02" db="EMBL/GenBank/DDBJ databases">
        <authorList>
            <person name="Dridi B."/>
        </authorList>
    </citation>
    <scope>NUCLEOTIDE SEQUENCE [LARGE SCALE GENOMIC DNA]</scope>
    <source>
        <strain evidence="11">EB411</strain>
    </source>
</reference>
<gene>
    <name evidence="10" type="ORF">FM119_12585</name>
</gene>
<feature type="transmembrane region" description="Helical" evidence="8">
    <location>
        <begin position="239"/>
        <end position="259"/>
    </location>
</feature>
<feature type="transmembrane region" description="Helical" evidence="8">
    <location>
        <begin position="216"/>
        <end position="233"/>
    </location>
</feature>
<proteinExistence type="inferred from homology"/>
<comment type="similarity">
    <text evidence="2">Belongs to the monovalent cation:proton antiporter 2 (CPA2) transporter (TC 2.A.37) family.</text>
</comment>
<evidence type="ECO:0000313" key="10">
    <source>
        <dbReference type="EMBL" id="SJN41398.1"/>
    </source>
</evidence>
<feature type="transmembrane region" description="Helical" evidence="8">
    <location>
        <begin position="271"/>
        <end position="290"/>
    </location>
</feature>
<dbReference type="GO" id="GO:0015297">
    <property type="term" value="F:antiporter activity"/>
    <property type="evidence" value="ECO:0007669"/>
    <property type="project" value="InterPro"/>
</dbReference>
<dbReference type="Pfam" id="PF00999">
    <property type="entry name" value="Na_H_Exchanger"/>
    <property type="match status" value="1"/>
</dbReference>
<keyword evidence="11" id="KW-1185">Reference proteome</keyword>
<feature type="region of interest" description="Disordered" evidence="7">
    <location>
        <begin position="406"/>
        <end position="570"/>
    </location>
</feature>
<feature type="compositionally biased region" description="Basic and acidic residues" evidence="7">
    <location>
        <begin position="541"/>
        <end position="570"/>
    </location>
</feature>
<keyword evidence="6 8" id="KW-0472">Membrane</keyword>
<feature type="transmembrane region" description="Helical" evidence="8">
    <location>
        <begin position="357"/>
        <end position="377"/>
    </location>
</feature>
<evidence type="ECO:0000256" key="7">
    <source>
        <dbReference type="SAM" id="MobiDB-lite"/>
    </source>
</evidence>
<dbReference type="Proteomes" id="UP000196778">
    <property type="component" value="Unassembled WGS sequence"/>
</dbReference>
<evidence type="ECO:0000256" key="8">
    <source>
        <dbReference type="SAM" id="Phobius"/>
    </source>
</evidence>
<dbReference type="GO" id="GO:1902600">
    <property type="term" value="P:proton transmembrane transport"/>
    <property type="evidence" value="ECO:0007669"/>
    <property type="project" value="InterPro"/>
</dbReference>
<dbReference type="EMBL" id="FUKR01000073">
    <property type="protein sequence ID" value="SJN41398.1"/>
    <property type="molecule type" value="Genomic_DNA"/>
</dbReference>
<evidence type="ECO:0000256" key="1">
    <source>
        <dbReference type="ARBA" id="ARBA00004141"/>
    </source>
</evidence>
<dbReference type="InterPro" id="IPR038770">
    <property type="entry name" value="Na+/solute_symporter_sf"/>
</dbReference>
<dbReference type="AlphaFoldDB" id="A0A1R4KAY5"/>
<feature type="transmembrane region" description="Helical" evidence="8">
    <location>
        <begin position="119"/>
        <end position="138"/>
    </location>
</feature>